<feature type="domain" description="RING-type" evidence="6">
    <location>
        <begin position="213"/>
        <end position="251"/>
    </location>
</feature>
<feature type="region of interest" description="Disordered" evidence="5">
    <location>
        <begin position="137"/>
        <end position="162"/>
    </location>
</feature>
<feature type="domain" description="RING-type" evidence="6">
    <location>
        <begin position="27"/>
        <end position="67"/>
    </location>
</feature>
<dbReference type="Pfam" id="PF00097">
    <property type="entry name" value="zf-C3HC4"/>
    <property type="match status" value="1"/>
</dbReference>
<dbReference type="Proteomes" id="UP001415857">
    <property type="component" value="Unassembled WGS sequence"/>
</dbReference>
<name>A0AAP0X7Y3_LIQFO</name>
<dbReference type="GO" id="GO:0008270">
    <property type="term" value="F:zinc ion binding"/>
    <property type="evidence" value="ECO:0007669"/>
    <property type="project" value="UniProtKB-KW"/>
</dbReference>
<dbReference type="SUPFAM" id="SSF57850">
    <property type="entry name" value="RING/U-box"/>
    <property type="match status" value="2"/>
</dbReference>
<dbReference type="InterPro" id="IPR013083">
    <property type="entry name" value="Znf_RING/FYVE/PHD"/>
</dbReference>
<evidence type="ECO:0000313" key="8">
    <source>
        <dbReference type="Proteomes" id="UP001415857"/>
    </source>
</evidence>
<keyword evidence="1" id="KW-0479">Metal-binding</keyword>
<dbReference type="FunFam" id="3.30.40.10:FF:000489">
    <property type="entry name" value="E3 ubiquitin-protein ligase PRT1"/>
    <property type="match status" value="1"/>
</dbReference>
<evidence type="ECO:0000256" key="2">
    <source>
        <dbReference type="ARBA" id="ARBA00022771"/>
    </source>
</evidence>
<evidence type="ECO:0000256" key="3">
    <source>
        <dbReference type="ARBA" id="ARBA00022833"/>
    </source>
</evidence>
<gene>
    <name evidence="7" type="ORF">L1049_017054</name>
</gene>
<dbReference type="InterPro" id="IPR017907">
    <property type="entry name" value="Znf_RING_CS"/>
</dbReference>
<dbReference type="GO" id="GO:0061630">
    <property type="term" value="F:ubiquitin protein ligase activity"/>
    <property type="evidence" value="ECO:0007669"/>
    <property type="project" value="TreeGrafter"/>
</dbReference>
<keyword evidence="8" id="KW-1185">Reference proteome</keyword>
<dbReference type="PANTHER" id="PTHR15898">
    <property type="entry name" value="BIFUNCTIONAL APOPTOSIS REGULATOR"/>
    <property type="match status" value="1"/>
</dbReference>
<dbReference type="InterPro" id="IPR018957">
    <property type="entry name" value="Znf_C3HC4_RING-type"/>
</dbReference>
<feature type="compositionally biased region" description="Polar residues" evidence="5">
    <location>
        <begin position="137"/>
        <end position="153"/>
    </location>
</feature>
<dbReference type="PROSITE" id="PS00518">
    <property type="entry name" value="ZF_RING_1"/>
    <property type="match status" value="1"/>
</dbReference>
<proteinExistence type="predicted"/>
<comment type="caution">
    <text evidence="7">The sequence shown here is derived from an EMBL/GenBank/DDBJ whole genome shotgun (WGS) entry which is preliminary data.</text>
</comment>
<dbReference type="SMART" id="SM00184">
    <property type="entry name" value="RING"/>
    <property type="match status" value="2"/>
</dbReference>
<organism evidence="7 8">
    <name type="scientific">Liquidambar formosana</name>
    <name type="common">Formosan gum</name>
    <dbReference type="NCBI Taxonomy" id="63359"/>
    <lineage>
        <taxon>Eukaryota</taxon>
        <taxon>Viridiplantae</taxon>
        <taxon>Streptophyta</taxon>
        <taxon>Embryophyta</taxon>
        <taxon>Tracheophyta</taxon>
        <taxon>Spermatophyta</taxon>
        <taxon>Magnoliopsida</taxon>
        <taxon>eudicotyledons</taxon>
        <taxon>Gunneridae</taxon>
        <taxon>Pentapetalae</taxon>
        <taxon>Saxifragales</taxon>
        <taxon>Altingiaceae</taxon>
        <taxon>Liquidambar</taxon>
    </lineage>
</organism>
<dbReference type="Gene3D" id="3.30.40.10">
    <property type="entry name" value="Zinc/RING finger domain, C3HC4 (zinc finger)"/>
    <property type="match status" value="2"/>
</dbReference>
<dbReference type="Pfam" id="PF13920">
    <property type="entry name" value="zf-C3HC4_3"/>
    <property type="match status" value="1"/>
</dbReference>
<sequence length="295" mass="33256">MTRTGMENKTLEDHGIETEDFPDEFQCCVCLDLLYKPVVLACGHISCFWCVFKAMDVWQESHCPVCRHPYNHFPSICQLLHFVLLKSYPAAYKRRERQVKEEETEAGCFSPQFDNHLYGLHTSKELNIPGNFLHSTTSPETKLYPKTSSTGEQDPSPLLDSSEITVPDPIIPPATFPGSVEADGNLTMKENSLLGKDLRPGTCKQVSVADLLCVACKNLLFRPVVLNCGHVYCESCIINLLHGIPRCQVCQSMHPYGLPKVCLVLEHLLEEQFSEIYAQRREALLKQDSCEYGSL</sequence>
<evidence type="ECO:0000256" key="1">
    <source>
        <dbReference type="ARBA" id="ARBA00022723"/>
    </source>
</evidence>
<dbReference type="PROSITE" id="PS50089">
    <property type="entry name" value="ZF_RING_2"/>
    <property type="match status" value="2"/>
</dbReference>
<evidence type="ECO:0000256" key="5">
    <source>
        <dbReference type="SAM" id="MobiDB-lite"/>
    </source>
</evidence>
<dbReference type="GO" id="GO:0043161">
    <property type="term" value="P:proteasome-mediated ubiquitin-dependent protein catabolic process"/>
    <property type="evidence" value="ECO:0007669"/>
    <property type="project" value="TreeGrafter"/>
</dbReference>
<dbReference type="AlphaFoldDB" id="A0AAP0X7Y3"/>
<reference evidence="7 8" key="1">
    <citation type="journal article" date="2024" name="Plant J.">
        <title>Genome sequences and population genomics reveal climatic adaptation and genomic divergence between two closely related sweetgum species.</title>
        <authorList>
            <person name="Xu W.Q."/>
            <person name="Ren C.Q."/>
            <person name="Zhang X.Y."/>
            <person name="Comes H.P."/>
            <person name="Liu X.H."/>
            <person name="Li Y.G."/>
            <person name="Kettle C.J."/>
            <person name="Jalonen R."/>
            <person name="Gaisberger H."/>
            <person name="Ma Y.Z."/>
            <person name="Qiu Y.X."/>
        </authorList>
    </citation>
    <scope>NUCLEOTIDE SEQUENCE [LARGE SCALE GENOMIC DNA]</scope>
    <source>
        <strain evidence="7">Hangzhou</strain>
    </source>
</reference>
<dbReference type="EMBL" id="JBBPBK010000003">
    <property type="protein sequence ID" value="KAK9288595.1"/>
    <property type="molecule type" value="Genomic_DNA"/>
</dbReference>
<keyword evidence="3" id="KW-0862">Zinc</keyword>
<dbReference type="PANTHER" id="PTHR15898:SF15">
    <property type="entry name" value="E3 UBIQUITIN-PROTEIN LIGASE PRT1-LIKE"/>
    <property type="match status" value="1"/>
</dbReference>
<accession>A0AAP0X7Y3</accession>
<keyword evidence="2 4" id="KW-0863">Zinc-finger</keyword>
<evidence type="ECO:0000256" key="4">
    <source>
        <dbReference type="PROSITE-ProRule" id="PRU00175"/>
    </source>
</evidence>
<evidence type="ECO:0000259" key="6">
    <source>
        <dbReference type="PROSITE" id="PS50089"/>
    </source>
</evidence>
<dbReference type="InterPro" id="IPR001841">
    <property type="entry name" value="Znf_RING"/>
</dbReference>
<protein>
    <recommendedName>
        <fullName evidence="6">RING-type domain-containing protein</fullName>
    </recommendedName>
</protein>
<evidence type="ECO:0000313" key="7">
    <source>
        <dbReference type="EMBL" id="KAK9288595.1"/>
    </source>
</evidence>